<dbReference type="PANTHER" id="PTHR10472:SF5">
    <property type="entry name" value="D-AMINOACYL-TRNA DEACYLASE 1"/>
    <property type="match status" value="1"/>
</dbReference>
<keyword evidence="5" id="KW-0694">RNA-binding</keyword>
<sequence>MKAIVQRVLQSSVTVDGKVVSSIGQGLCVLVGITQHDSPRELDWMVRKILNLRVFEDDAEKKWNKSVMDKQYEILCVSQFTLAVTMKGNKPDFHEAMNPELSQPFYREFLKQLGENYSPEKIKDGEFGAYMQVHIQNDGPVTIPLETPDSLKDDPKLNKKYNNPKKTLNPGAKGGAGSKSVTGKKEVPGSTGLEPKDSPQLLPSDLQQVLRRPQRML</sequence>
<dbReference type="GO" id="GO:0005737">
    <property type="term" value="C:cytoplasm"/>
    <property type="evidence" value="ECO:0007669"/>
    <property type="project" value="UniProtKB-SubCell"/>
</dbReference>
<dbReference type="GO" id="GO:0000049">
    <property type="term" value="F:tRNA binding"/>
    <property type="evidence" value="ECO:0007669"/>
    <property type="project" value="UniProtKB-KW"/>
</dbReference>
<comment type="catalytic activity">
    <reaction evidence="3">
        <text>glycyl-tRNA(Ala) + H2O = tRNA(Ala) + glycine + H(+)</text>
        <dbReference type="Rhea" id="RHEA:53744"/>
        <dbReference type="Rhea" id="RHEA-COMP:9657"/>
        <dbReference type="Rhea" id="RHEA-COMP:13640"/>
        <dbReference type="ChEBI" id="CHEBI:15377"/>
        <dbReference type="ChEBI" id="CHEBI:15378"/>
        <dbReference type="ChEBI" id="CHEBI:57305"/>
        <dbReference type="ChEBI" id="CHEBI:78442"/>
        <dbReference type="ChEBI" id="CHEBI:78522"/>
        <dbReference type="EC" id="3.1.1.96"/>
    </reaction>
</comment>
<evidence type="ECO:0000256" key="4">
    <source>
        <dbReference type="ARBA" id="ARBA00048018"/>
    </source>
</evidence>
<evidence type="ECO:0000256" key="3">
    <source>
        <dbReference type="ARBA" id="ARBA00047676"/>
    </source>
</evidence>
<dbReference type="Pfam" id="PF02580">
    <property type="entry name" value="Tyr_Deacylase"/>
    <property type="match status" value="1"/>
</dbReference>
<comment type="subcellular location">
    <subcellularLocation>
        <location evidence="5">Cytoplasm</location>
    </subcellularLocation>
</comment>
<dbReference type="SUPFAM" id="SSF69500">
    <property type="entry name" value="DTD-like"/>
    <property type="match status" value="1"/>
</dbReference>
<keyword evidence="8" id="KW-1185">Reference proteome</keyword>
<evidence type="ECO:0000256" key="5">
    <source>
        <dbReference type="RuleBase" id="RU003470"/>
    </source>
</evidence>
<reference evidence="7" key="1">
    <citation type="submission" date="2019-08" db="EMBL/GenBank/DDBJ databases">
        <title>The improved chromosome-level genome for the pearl oyster Pinctada fucata martensii using PacBio sequencing and Hi-C.</title>
        <authorList>
            <person name="Zheng Z."/>
        </authorList>
    </citation>
    <scope>NUCLEOTIDE SEQUENCE</scope>
    <source>
        <strain evidence="7">ZZ-2019</strain>
        <tissue evidence="7">Adductor muscle</tissue>
    </source>
</reference>
<organism evidence="7 8">
    <name type="scientific">Pinctada imbricata</name>
    <name type="common">Atlantic pearl-oyster</name>
    <name type="synonym">Pinctada martensii</name>
    <dbReference type="NCBI Taxonomy" id="66713"/>
    <lineage>
        <taxon>Eukaryota</taxon>
        <taxon>Metazoa</taxon>
        <taxon>Spiralia</taxon>
        <taxon>Lophotrochozoa</taxon>
        <taxon>Mollusca</taxon>
        <taxon>Bivalvia</taxon>
        <taxon>Autobranchia</taxon>
        <taxon>Pteriomorphia</taxon>
        <taxon>Pterioida</taxon>
        <taxon>Pterioidea</taxon>
        <taxon>Pteriidae</taxon>
        <taxon>Pinctada</taxon>
    </lineage>
</organism>
<evidence type="ECO:0000313" key="7">
    <source>
        <dbReference type="EMBL" id="KAK3092767.1"/>
    </source>
</evidence>
<feature type="region of interest" description="Disordered" evidence="6">
    <location>
        <begin position="141"/>
        <end position="217"/>
    </location>
</feature>
<evidence type="ECO:0000313" key="8">
    <source>
        <dbReference type="Proteomes" id="UP001186944"/>
    </source>
</evidence>
<comment type="similarity">
    <text evidence="1 5">Belongs to the DTD family.</text>
</comment>
<comment type="caution">
    <text evidence="7">The sequence shown here is derived from an EMBL/GenBank/DDBJ whole genome shotgun (WGS) entry which is preliminary data.</text>
</comment>
<name>A0AA88XVR9_PINIB</name>
<dbReference type="InterPro" id="IPR003732">
    <property type="entry name" value="Daa-tRNA_deacyls_DTD"/>
</dbReference>
<proteinExistence type="inferred from homology"/>
<comment type="catalytic activity">
    <reaction evidence="4">
        <text>a D-aminoacyl-tRNA + H2O = a tRNA + a D-alpha-amino acid + H(+)</text>
        <dbReference type="Rhea" id="RHEA:13953"/>
        <dbReference type="Rhea" id="RHEA-COMP:10123"/>
        <dbReference type="Rhea" id="RHEA-COMP:10124"/>
        <dbReference type="ChEBI" id="CHEBI:15377"/>
        <dbReference type="ChEBI" id="CHEBI:15378"/>
        <dbReference type="ChEBI" id="CHEBI:59871"/>
        <dbReference type="ChEBI" id="CHEBI:78442"/>
        <dbReference type="ChEBI" id="CHEBI:79333"/>
        <dbReference type="EC" id="3.1.1.96"/>
    </reaction>
</comment>
<keyword evidence="5" id="KW-0378">Hydrolase</keyword>
<dbReference type="NCBIfam" id="TIGR00256">
    <property type="entry name" value="D-aminoacyl-tRNA deacylase"/>
    <property type="match status" value="1"/>
</dbReference>
<evidence type="ECO:0000256" key="2">
    <source>
        <dbReference type="ARBA" id="ARBA00013056"/>
    </source>
</evidence>
<dbReference type="PANTHER" id="PTHR10472">
    <property type="entry name" value="D-TYROSYL-TRNA TYR DEACYLASE"/>
    <property type="match status" value="1"/>
</dbReference>
<dbReference type="Gene3D" id="3.50.80.10">
    <property type="entry name" value="D-tyrosyl-tRNA(Tyr) deacylase"/>
    <property type="match status" value="1"/>
</dbReference>
<gene>
    <name evidence="7" type="ORF">FSP39_007022</name>
</gene>
<accession>A0AA88XVR9</accession>
<dbReference type="AlphaFoldDB" id="A0AA88XVR9"/>
<dbReference type="Proteomes" id="UP001186944">
    <property type="component" value="Unassembled WGS sequence"/>
</dbReference>
<keyword evidence="5" id="KW-0963">Cytoplasm</keyword>
<dbReference type="InterPro" id="IPR023509">
    <property type="entry name" value="DTD-like_sf"/>
</dbReference>
<dbReference type="EMBL" id="VSWD01000009">
    <property type="protein sequence ID" value="KAK3092767.1"/>
    <property type="molecule type" value="Genomic_DNA"/>
</dbReference>
<dbReference type="FunFam" id="3.50.80.10:FF:000001">
    <property type="entry name" value="D-aminoacyl-tRNA deacylase"/>
    <property type="match status" value="1"/>
</dbReference>
<keyword evidence="5" id="KW-0820">tRNA-binding</keyword>
<evidence type="ECO:0000256" key="6">
    <source>
        <dbReference type="SAM" id="MobiDB-lite"/>
    </source>
</evidence>
<dbReference type="CDD" id="cd00563">
    <property type="entry name" value="Dtyr_deacylase"/>
    <property type="match status" value="1"/>
</dbReference>
<dbReference type="EC" id="3.1.1.96" evidence="2 5"/>
<dbReference type="HAMAP" id="MF_00518">
    <property type="entry name" value="Deacylase_Dtd"/>
    <property type="match status" value="1"/>
</dbReference>
<evidence type="ECO:0000256" key="1">
    <source>
        <dbReference type="ARBA" id="ARBA00009673"/>
    </source>
</evidence>
<protein>
    <recommendedName>
        <fullName evidence="2 5">D-aminoacyl-tRNA deacylase</fullName>
        <ecNumber evidence="2 5">3.1.1.96</ecNumber>
    </recommendedName>
</protein>
<dbReference type="GO" id="GO:0051500">
    <property type="term" value="F:D-tyrosyl-tRNA(Tyr) deacylase activity"/>
    <property type="evidence" value="ECO:0007669"/>
    <property type="project" value="TreeGrafter"/>
</dbReference>